<keyword evidence="3 4" id="KW-0539">Nucleus</keyword>
<comment type="subcellular location">
    <subcellularLocation>
        <location evidence="1 4 5">Nucleus</location>
    </subcellularLocation>
</comment>
<feature type="domain" description="QLQ" evidence="7">
    <location>
        <begin position="136"/>
        <end position="171"/>
    </location>
</feature>
<dbReference type="eggNOG" id="ENOG502QRK7">
    <property type="taxonomic scope" value="Eukaryota"/>
</dbReference>
<dbReference type="EMBL" id="KE346063">
    <property type="protein sequence ID" value="EXC25274.1"/>
    <property type="molecule type" value="Genomic_DNA"/>
</dbReference>
<protein>
    <recommendedName>
        <fullName evidence="5">Growth-regulating factor</fullName>
    </recommendedName>
</protein>
<comment type="function">
    <text evidence="5">Transcription activator.</text>
</comment>
<feature type="compositionally biased region" description="Polar residues" evidence="6">
    <location>
        <begin position="288"/>
        <end position="299"/>
    </location>
</feature>
<dbReference type="PANTHER" id="PTHR31602">
    <property type="entry name" value="GROWTH-REGULATING FACTOR 5"/>
    <property type="match status" value="1"/>
</dbReference>
<dbReference type="PROSITE" id="PS51666">
    <property type="entry name" value="QLQ"/>
    <property type="match status" value="1"/>
</dbReference>
<organism evidence="9 10">
    <name type="scientific">Morus notabilis</name>
    <dbReference type="NCBI Taxonomy" id="981085"/>
    <lineage>
        <taxon>Eukaryota</taxon>
        <taxon>Viridiplantae</taxon>
        <taxon>Streptophyta</taxon>
        <taxon>Embryophyta</taxon>
        <taxon>Tracheophyta</taxon>
        <taxon>Spermatophyta</taxon>
        <taxon>Magnoliopsida</taxon>
        <taxon>eudicotyledons</taxon>
        <taxon>Gunneridae</taxon>
        <taxon>Pentapetalae</taxon>
        <taxon>rosids</taxon>
        <taxon>fabids</taxon>
        <taxon>Rosales</taxon>
        <taxon>Moraceae</taxon>
        <taxon>Moreae</taxon>
        <taxon>Morus</taxon>
    </lineage>
</organism>
<dbReference type="STRING" id="981085.W9ST70"/>
<accession>W9ST70</accession>
<dbReference type="InterPro" id="IPR014978">
    <property type="entry name" value="Gln-Leu-Gln_QLQ"/>
</dbReference>
<dbReference type="GO" id="GO:0006351">
    <property type="term" value="P:DNA-templated transcription"/>
    <property type="evidence" value="ECO:0007669"/>
    <property type="project" value="UniProtKB-UniRule"/>
</dbReference>
<reference evidence="10" key="1">
    <citation type="submission" date="2013-01" db="EMBL/GenBank/DDBJ databases">
        <title>Draft Genome Sequence of a Mulberry Tree, Morus notabilis C.K. Schneid.</title>
        <authorList>
            <person name="He N."/>
            <person name="Zhao S."/>
        </authorList>
    </citation>
    <scope>NUCLEOTIDE SEQUENCE</scope>
</reference>
<dbReference type="PANTHER" id="PTHR31602:SF51">
    <property type="entry name" value="GROWTH-REGULATING FACTOR"/>
    <property type="match status" value="1"/>
</dbReference>
<dbReference type="GO" id="GO:0005634">
    <property type="term" value="C:nucleus"/>
    <property type="evidence" value="ECO:0007669"/>
    <property type="project" value="UniProtKB-SubCell"/>
</dbReference>
<keyword evidence="5" id="KW-0805">Transcription regulation</keyword>
<feature type="region of interest" description="Disordered" evidence="6">
    <location>
        <begin position="288"/>
        <end position="307"/>
    </location>
</feature>
<dbReference type="InterPro" id="IPR014977">
    <property type="entry name" value="WRC_dom"/>
</dbReference>
<feature type="short sequence motif" description="Bipartite nuclear localization signal" evidence="4">
    <location>
        <begin position="211"/>
        <end position="221"/>
    </location>
</feature>
<dbReference type="PROSITE" id="PS51667">
    <property type="entry name" value="WRC"/>
    <property type="match status" value="1"/>
</dbReference>
<keyword evidence="10" id="KW-1185">Reference proteome</keyword>
<gene>
    <name evidence="9" type="ORF">L484_003762</name>
</gene>
<comment type="similarity">
    <text evidence="2 5">Belongs to the GRF family.</text>
</comment>
<name>W9ST70_9ROSA</name>
<dbReference type="GO" id="GO:0005524">
    <property type="term" value="F:ATP binding"/>
    <property type="evidence" value="ECO:0007669"/>
    <property type="project" value="UniProtKB-UniRule"/>
</dbReference>
<dbReference type="Proteomes" id="UP000030645">
    <property type="component" value="Unassembled WGS sequence"/>
</dbReference>
<feature type="short sequence motif" description="Bipartite nuclear localization signal" evidence="4">
    <location>
        <begin position="239"/>
        <end position="246"/>
    </location>
</feature>
<evidence type="ECO:0000256" key="6">
    <source>
        <dbReference type="SAM" id="MobiDB-lite"/>
    </source>
</evidence>
<dbReference type="Pfam" id="PF08880">
    <property type="entry name" value="QLQ"/>
    <property type="match status" value="1"/>
</dbReference>
<evidence type="ECO:0000259" key="7">
    <source>
        <dbReference type="PROSITE" id="PS51666"/>
    </source>
</evidence>
<sequence length="307" mass="33673">MDRKRISSGPCAREVVASGARKRFSLAVCTGERSEGTAFDDHWRSSKLSKSNSDADFSASKALRNSNLLMRSNSTLAFFDNIGHPQHQMLSFSSPKPEPLPYSPNTLSAYNSRNMAGFNSGSLVNGGNVMHGEKCVFTPSQWMELEQQALIYKYITANVPNPSNLPLPIRKTFDSVGFSSFPSGLLRPNNTLGWGAFHLGFSNNNDPEPGRCRRTDGKKWRCSRDAVADQKYCERHMNRGRHRSRKPVEGQTGHSLAGANAVAINSTSSVALPVGGTASNSLAATSTNMNHQHQLQSLNRWPKSELT</sequence>
<dbReference type="SMART" id="SM00951">
    <property type="entry name" value="QLQ"/>
    <property type="match status" value="1"/>
</dbReference>
<dbReference type="AlphaFoldDB" id="W9ST70"/>
<evidence type="ECO:0000256" key="2">
    <source>
        <dbReference type="ARBA" id="ARBA00008122"/>
    </source>
</evidence>
<evidence type="ECO:0000259" key="8">
    <source>
        <dbReference type="PROSITE" id="PS51667"/>
    </source>
</evidence>
<evidence type="ECO:0000313" key="10">
    <source>
        <dbReference type="Proteomes" id="UP000030645"/>
    </source>
</evidence>
<dbReference type="GO" id="GO:0006355">
    <property type="term" value="P:regulation of DNA-templated transcription"/>
    <property type="evidence" value="ECO:0007669"/>
    <property type="project" value="InterPro"/>
</dbReference>
<keyword evidence="5" id="KW-0804">Transcription</keyword>
<comment type="domain">
    <text evidence="5">The QLQ domain and WRC domain may be involved in protein-protein interaction and DNA-binding, respectively.</text>
</comment>
<dbReference type="InterPro" id="IPR031137">
    <property type="entry name" value="GRF"/>
</dbReference>
<evidence type="ECO:0000256" key="3">
    <source>
        <dbReference type="ARBA" id="ARBA00023242"/>
    </source>
</evidence>
<evidence type="ECO:0000313" key="9">
    <source>
        <dbReference type="EMBL" id="EXC25274.1"/>
    </source>
</evidence>
<evidence type="ECO:0000256" key="1">
    <source>
        <dbReference type="ARBA" id="ARBA00004123"/>
    </source>
</evidence>
<evidence type="ECO:0000256" key="5">
    <source>
        <dbReference type="RuleBase" id="RU367127"/>
    </source>
</evidence>
<feature type="domain" description="WRC" evidence="8">
    <location>
        <begin position="206"/>
        <end position="250"/>
    </location>
</feature>
<evidence type="ECO:0000256" key="4">
    <source>
        <dbReference type="PROSITE-ProRule" id="PRU01002"/>
    </source>
</evidence>
<keyword evidence="5" id="KW-0010">Activator</keyword>
<proteinExistence type="inferred from homology"/>
<dbReference type="GO" id="GO:0099402">
    <property type="term" value="P:plant organ development"/>
    <property type="evidence" value="ECO:0007669"/>
    <property type="project" value="UniProtKB-ARBA"/>
</dbReference>
<dbReference type="Pfam" id="PF08879">
    <property type="entry name" value="WRC"/>
    <property type="match status" value="1"/>
</dbReference>